<sequence length="59" mass="7026">MKTSTLFVFTILLSIFFLTVESSLPDWWHLHSPFPKDYDDMTEGRVNQNRILRPMRISP</sequence>
<dbReference type="RefSeq" id="NP_504028.1">
    <property type="nucleotide sequence ID" value="NM_071627.4"/>
</dbReference>
<dbReference type="CTD" id="178786"/>
<feature type="chain" id="PRO_5004156693" evidence="1">
    <location>
        <begin position="23"/>
        <end position="59"/>
    </location>
</feature>
<dbReference type="EMBL" id="BX284605">
    <property type="protein sequence ID" value="CCD74294.1"/>
    <property type="molecule type" value="Genomic_DNA"/>
</dbReference>
<reference evidence="2 3" key="1">
    <citation type="journal article" date="1998" name="Science">
        <title>Genome sequence of the nematode C. elegans: a platform for investigating biology.</title>
        <authorList>
            <consortium name="The C. elegans sequencing consortium"/>
            <person name="Sulson J.E."/>
            <person name="Waterston R."/>
        </authorList>
    </citation>
    <scope>NUCLEOTIDE SEQUENCE [LARGE SCALE GENOMIC DNA]</scope>
    <source>
        <strain evidence="2 3">Bristol N2</strain>
    </source>
</reference>
<dbReference type="FunCoup" id="O01620">
    <property type="interactions" value="226"/>
</dbReference>
<dbReference type="PIR" id="D89008">
    <property type="entry name" value="D89008"/>
</dbReference>
<name>O01620_CAEEL</name>
<dbReference type="WormBase" id="W08A12.2a">
    <property type="protein sequence ID" value="CE14698"/>
    <property type="gene ID" value="WBGene00021079"/>
</dbReference>
<dbReference type="HOGENOM" id="CLU_2962990_0_0_1"/>
<proteinExistence type="predicted"/>
<evidence type="ECO:0000256" key="1">
    <source>
        <dbReference type="SAM" id="SignalP"/>
    </source>
</evidence>
<evidence type="ECO:0000313" key="4">
    <source>
        <dbReference type="WormBase" id="W08A12.2a"/>
    </source>
</evidence>
<dbReference type="AlphaFoldDB" id="O01620"/>
<dbReference type="OrthoDB" id="10369888at2759"/>
<dbReference type="ExpressionAtlas" id="O01620">
    <property type="expression patterns" value="baseline and differential"/>
</dbReference>
<protein>
    <submittedName>
        <fullName evidence="2">Neuropeptide-Like Protein</fullName>
    </submittedName>
</protein>
<dbReference type="SMR" id="O01620"/>
<dbReference type="Bgee" id="WBGene00021079">
    <property type="expression patterns" value="Expressed in adult organism and 2 other cell types or tissues"/>
</dbReference>
<keyword evidence="3" id="KW-1185">Reference proteome</keyword>
<dbReference type="eggNOG" id="ENOG502TKDB">
    <property type="taxonomic scope" value="Eukaryota"/>
</dbReference>
<feature type="signal peptide" evidence="1">
    <location>
        <begin position="1"/>
        <end position="22"/>
    </location>
</feature>
<evidence type="ECO:0000313" key="3">
    <source>
        <dbReference type="Proteomes" id="UP000001940"/>
    </source>
</evidence>
<dbReference type="AGR" id="WB:WBGene00021079"/>
<dbReference type="PaxDb" id="6239-W08A12.2"/>
<dbReference type="GeneID" id="178786"/>
<dbReference type="InParanoid" id="O01620"/>
<dbReference type="UCSC" id="W08A12.2.1">
    <property type="organism name" value="c. elegans"/>
</dbReference>
<keyword evidence="1" id="KW-0732">Signal</keyword>
<organism evidence="2 3">
    <name type="scientific">Caenorhabditis elegans</name>
    <dbReference type="NCBI Taxonomy" id="6239"/>
    <lineage>
        <taxon>Eukaryota</taxon>
        <taxon>Metazoa</taxon>
        <taxon>Ecdysozoa</taxon>
        <taxon>Nematoda</taxon>
        <taxon>Chromadorea</taxon>
        <taxon>Rhabditida</taxon>
        <taxon>Rhabditina</taxon>
        <taxon>Rhabditomorpha</taxon>
        <taxon>Rhabditoidea</taxon>
        <taxon>Rhabditidae</taxon>
        <taxon>Peloderinae</taxon>
        <taxon>Caenorhabditis</taxon>
    </lineage>
</organism>
<dbReference type="PeptideAtlas" id="O01620"/>
<dbReference type="Proteomes" id="UP000001940">
    <property type="component" value="Chromosome V"/>
</dbReference>
<evidence type="ECO:0000313" key="2">
    <source>
        <dbReference type="EMBL" id="CCD74294.1"/>
    </source>
</evidence>
<dbReference type="STRING" id="6239.W08A12.2a.1"/>
<gene>
    <name evidence="2" type="ORF">CELE_W08A12.2</name>
    <name evidence="2 4" type="ORF">W08A12.2</name>
</gene>
<accession>O01620</accession>
<dbReference type="OMA" id="LPDWWHL"/>